<protein>
    <recommendedName>
        <fullName evidence="3">DUF1641 domain-containing protein</fullName>
    </recommendedName>
</protein>
<name>E8X3X7_GRATM</name>
<organism evidence="2">
    <name type="scientific">Granulicella tundricola (strain ATCC BAA-1859 / DSM 23138 / MP5ACTX9)</name>
    <dbReference type="NCBI Taxonomy" id="1198114"/>
    <lineage>
        <taxon>Bacteria</taxon>
        <taxon>Pseudomonadati</taxon>
        <taxon>Acidobacteriota</taxon>
        <taxon>Terriglobia</taxon>
        <taxon>Terriglobales</taxon>
        <taxon>Acidobacteriaceae</taxon>
        <taxon>Granulicella</taxon>
    </lineage>
</organism>
<evidence type="ECO:0000313" key="1">
    <source>
        <dbReference type="EMBL" id="ADW70485.1"/>
    </source>
</evidence>
<dbReference type="Proteomes" id="UP000000343">
    <property type="component" value="Chromosome"/>
</dbReference>
<dbReference type="EMBL" id="CP002480">
    <property type="protein sequence ID" value="ADW70485.1"/>
    <property type="molecule type" value="Genomic_DNA"/>
</dbReference>
<dbReference type="HOGENOM" id="CLU_147298_0_0_0"/>
<dbReference type="eggNOG" id="COG2427">
    <property type="taxonomic scope" value="Bacteria"/>
</dbReference>
<dbReference type="RefSeq" id="WP_013581796.1">
    <property type="nucleotide sequence ID" value="NC_015064.1"/>
</dbReference>
<reference evidence="2" key="1">
    <citation type="submission" date="2011-01" db="EMBL/GenBank/DDBJ databases">
        <title>Complete sequence of chromosome of Acidobacterium sp. MP5ACTX9.</title>
        <authorList>
            <consortium name="US DOE Joint Genome Institute"/>
            <person name="Lucas S."/>
            <person name="Copeland A."/>
            <person name="Lapidus A."/>
            <person name="Cheng J.-F."/>
            <person name="Goodwin L."/>
            <person name="Pitluck S."/>
            <person name="Teshima H."/>
            <person name="Detter J.C."/>
            <person name="Han C."/>
            <person name="Tapia R."/>
            <person name="Land M."/>
            <person name="Hauser L."/>
            <person name="Kyrpides N."/>
            <person name="Ivanova N."/>
            <person name="Ovchinnikova G."/>
            <person name="Pagani I."/>
            <person name="Rawat S.R."/>
            <person name="Mannisto M."/>
            <person name="Haggblom M.M."/>
            <person name="Woyke T."/>
        </authorList>
    </citation>
    <scope>NUCLEOTIDE SEQUENCE [LARGE SCALE GENOMIC DNA]</scope>
    <source>
        <strain evidence="2">MP5ACTX9</strain>
    </source>
</reference>
<dbReference type="PaxDb" id="1198114-AciX9_3480"/>
<gene>
    <name evidence="1" type="ordered locus">AciX9_3480</name>
</gene>
<dbReference type="AlphaFoldDB" id="E8X3X7"/>
<evidence type="ECO:0008006" key="3">
    <source>
        <dbReference type="Google" id="ProtNLM"/>
    </source>
</evidence>
<dbReference type="STRING" id="1198114.AciX9_3480"/>
<keyword evidence="2" id="KW-1185">Reference proteome</keyword>
<evidence type="ECO:0000313" key="2">
    <source>
        <dbReference type="Proteomes" id="UP000000343"/>
    </source>
</evidence>
<dbReference type="Pfam" id="PF07849">
    <property type="entry name" value="DUF1641"/>
    <property type="match status" value="1"/>
</dbReference>
<sequence length="155" mass="16562">MANPLKFKVVVDPKLELQRQLEAAPVENAEALLVAYDILKTAHANGTLDLVNGLVGGRDIIAAKVAEYAKLPGGIAAIRNLLELSKILMAIDPETLDQLTRCVTAAVGQHQAETKPPSLWALARRATSEDSRRGLSFMTLVLAAVGKSLKGTPEK</sequence>
<dbReference type="OrthoDB" id="119224at2"/>
<proteinExistence type="predicted"/>
<dbReference type="InterPro" id="IPR012440">
    <property type="entry name" value="DUF1641"/>
</dbReference>
<accession>E8X3X7</accession>
<dbReference type="KEGG" id="acm:AciX9_3480"/>